<name>A0A4S9K367_AURPU</name>
<evidence type="ECO:0000313" key="4">
    <source>
        <dbReference type="EMBL" id="THW67450.1"/>
    </source>
</evidence>
<dbReference type="GO" id="GO:0061928">
    <property type="term" value="F:glutathione specific gamma-glutamylcyclotransferase activity"/>
    <property type="evidence" value="ECO:0007669"/>
    <property type="project" value="UniProtKB-EC"/>
</dbReference>
<accession>A0A4S9K367</accession>
<dbReference type="PANTHER" id="PTHR12192">
    <property type="entry name" value="CATION TRANSPORT PROTEIN CHAC-RELATED"/>
    <property type="match status" value="1"/>
</dbReference>
<dbReference type="Pfam" id="PF04752">
    <property type="entry name" value="ChaC"/>
    <property type="match status" value="1"/>
</dbReference>
<evidence type="ECO:0000256" key="2">
    <source>
        <dbReference type="ARBA" id="ARBA00023239"/>
    </source>
</evidence>
<organism evidence="4 7">
    <name type="scientific">Aureobasidium pullulans</name>
    <name type="common">Black yeast</name>
    <name type="synonym">Pullularia pullulans</name>
    <dbReference type="NCBI Taxonomy" id="5580"/>
    <lineage>
        <taxon>Eukaryota</taxon>
        <taxon>Fungi</taxon>
        <taxon>Dikarya</taxon>
        <taxon>Ascomycota</taxon>
        <taxon>Pezizomycotina</taxon>
        <taxon>Dothideomycetes</taxon>
        <taxon>Dothideomycetidae</taxon>
        <taxon>Dothideales</taxon>
        <taxon>Saccotheciaceae</taxon>
        <taxon>Aureobasidium</taxon>
    </lineage>
</organism>
<evidence type="ECO:0000256" key="1">
    <source>
        <dbReference type="ARBA" id="ARBA00012344"/>
    </source>
</evidence>
<dbReference type="EMBL" id="QZAN01000003">
    <property type="protein sequence ID" value="THW67450.1"/>
    <property type="molecule type" value="Genomic_DNA"/>
</dbReference>
<gene>
    <name evidence="5" type="ORF">D6C91_00063</name>
    <name evidence="4" type="ORF">D6D20_00627</name>
</gene>
<dbReference type="GO" id="GO:0005737">
    <property type="term" value="C:cytoplasm"/>
    <property type="evidence" value="ECO:0007669"/>
    <property type="project" value="TreeGrafter"/>
</dbReference>
<dbReference type="EMBL" id="QZBM01000001">
    <property type="protein sequence ID" value="THZ33200.1"/>
    <property type="molecule type" value="Genomic_DNA"/>
</dbReference>
<keyword evidence="2" id="KW-0456">Lyase</keyword>
<dbReference type="InterPro" id="IPR006840">
    <property type="entry name" value="ChaC"/>
</dbReference>
<sequence length="249" mass="27899">MSDSCSIVRAFPYMYIHHRSLIWKPPPHFGTRFLGLFMLHTSTDRGKISGFLVMSKATYGASGRQEAPGRVVTLIDRSHWETLTDQHSDAPPTTWGAAYRIPARHVAEVREYLDIREINGYSIQYTPFHVSKTYAASHELPAPIDCLVYVGLPDNPQFMGPQDLQGLAEHIVKSRGPSGENKDYLYGLDQALIELGEGSEDEHVHDLARRCREVESRARGNIGKQADSHGPGSELQRVGSTDEQEEIEK</sequence>
<dbReference type="Proteomes" id="UP000310421">
    <property type="component" value="Unassembled WGS sequence"/>
</dbReference>
<dbReference type="Proteomes" id="UP000308005">
    <property type="component" value="Unassembled WGS sequence"/>
</dbReference>
<feature type="region of interest" description="Disordered" evidence="3">
    <location>
        <begin position="216"/>
        <end position="249"/>
    </location>
</feature>
<comment type="caution">
    <text evidence="4">The sequence shown here is derived from an EMBL/GenBank/DDBJ whole genome shotgun (WGS) entry which is preliminary data.</text>
</comment>
<evidence type="ECO:0000313" key="6">
    <source>
        <dbReference type="Proteomes" id="UP000308005"/>
    </source>
</evidence>
<protein>
    <recommendedName>
        <fullName evidence="1">glutathione-specific gamma-glutamylcyclotransferase</fullName>
        <ecNumber evidence="1">4.3.2.7</ecNumber>
    </recommendedName>
</protein>
<dbReference type="PANTHER" id="PTHR12192:SF2">
    <property type="entry name" value="GLUTATHIONE-SPECIFIC GAMMA-GLUTAMYLCYCLOTRANSFERASE 2"/>
    <property type="match status" value="1"/>
</dbReference>
<dbReference type="EC" id="4.3.2.7" evidence="1"/>
<evidence type="ECO:0000313" key="5">
    <source>
        <dbReference type="EMBL" id="THZ33200.1"/>
    </source>
</evidence>
<dbReference type="AlphaFoldDB" id="A0A4S9K367"/>
<proteinExistence type="predicted"/>
<dbReference type="GO" id="GO:0006751">
    <property type="term" value="P:glutathione catabolic process"/>
    <property type="evidence" value="ECO:0007669"/>
    <property type="project" value="InterPro"/>
</dbReference>
<evidence type="ECO:0000256" key="3">
    <source>
        <dbReference type="SAM" id="MobiDB-lite"/>
    </source>
</evidence>
<reference evidence="6 7" key="1">
    <citation type="submission" date="2018-10" db="EMBL/GenBank/DDBJ databases">
        <title>Fifty Aureobasidium pullulans genomes reveal a recombining polyextremotolerant generalist.</title>
        <authorList>
            <person name="Gostincar C."/>
            <person name="Turk M."/>
            <person name="Zajc J."/>
            <person name="Gunde-Cimerman N."/>
        </authorList>
    </citation>
    <scope>NUCLEOTIDE SEQUENCE [LARGE SCALE GENOMIC DNA]</scope>
    <source>
        <strain evidence="4 7">EXF-10751</strain>
        <strain evidence="5 6">EXF-3863</strain>
    </source>
</reference>
<evidence type="ECO:0000313" key="7">
    <source>
        <dbReference type="Proteomes" id="UP000310421"/>
    </source>
</evidence>